<dbReference type="SUPFAM" id="SSF49299">
    <property type="entry name" value="PKD domain"/>
    <property type="match status" value="1"/>
</dbReference>
<evidence type="ECO:0000313" key="4">
    <source>
        <dbReference type="Proteomes" id="UP000094849"/>
    </source>
</evidence>
<dbReference type="InterPro" id="IPR059226">
    <property type="entry name" value="Choice_anch_Q_dom"/>
</dbReference>
<evidence type="ECO:0000313" key="3">
    <source>
        <dbReference type="EMBL" id="ODB96436.1"/>
    </source>
</evidence>
<feature type="compositionally biased region" description="Basic and acidic residues" evidence="1">
    <location>
        <begin position="598"/>
        <end position="612"/>
    </location>
</feature>
<dbReference type="EMBL" id="LVJZ01000003">
    <property type="protein sequence ID" value="ODB96436.1"/>
    <property type="molecule type" value="Genomic_DNA"/>
</dbReference>
<dbReference type="InterPro" id="IPR013783">
    <property type="entry name" value="Ig-like_fold"/>
</dbReference>
<dbReference type="InterPro" id="IPR035986">
    <property type="entry name" value="PKD_dom_sf"/>
</dbReference>
<feature type="compositionally biased region" description="Gly residues" evidence="1">
    <location>
        <begin position="22"/>
        <end position="34"/>
    </location>
</feature>
<dbReference type="Pfam" id="PF22352">
    <property type="entry name" value="K319L-like_PKD"/>
    <property type="match status" value="1"/>
</dbReference>
<dbReference type="SUPFAM" id="SSF51126">
    <property type="entry name" value="Pectin lyase-like"/>
    <property type="match status" value="1"/>
</dbReference>
<gene>
    <name evidence="3" type="ORF">A3196_06480</name>
</gene>
<dbReference type="Gene3D" id="2.60.40.10">
    <property type="entry name" value="Immunoglobulins"/>
    <property type="match status" value="1"/>
</dbReference>
<comment type="caution">
    <text evidence="3">The sequence shown here is derived from an EMBL/GenBank/DDBJ whole genome shotgun (WGS) entry which is preliminary data.</text>
</comment>
<evidence type="ECO:0000256" key="1">
    <source>
        <dbReference type="SAM" id="MobiDB-lite"/>
    </source>
</evidence>
<organism evidence="3 4">
    <name type="scientific">Candidatus Thiodiazotropha endoloripes</name>
    <dbReference type="NCBI Taxonomy" id="1818881"/>
    <lineage>
        <taxon>Bacteria</taxon>
        <taxon>Pseudomonadati</taxon>
        <taxon>Pseudomonadota</taxon>
        <taxon>Gammaproteobacteria</taxon>
        <taxon>Chromatiales</taxon>
        <taxon>Sedimenticolaceae</taxon>
        <taxon>Candidatus Thiodiazotropha</taxon>
    </lineage>
</organism>
<accession>A0A1E2UNY5</accession>
<dbReference type="InterPro" id="IPR012334">
    <property type="entry name" value="Pectin_lyas_fold"/>
</dbReference>
<feature type="region of interest" description="Disordered" evidence="1">
    <location>
        <begin position="22"/>
        <end position="54"/>
    </location>
</feature>
<dbReference type="InterPro" id="IPR011050">
    <property type="entry name" value="Pectin_lyase_fold/virulence"/>
</dbReference>
<dbReference type="NCBIfam" id="NF041518">
    <property type="entry name" value="choice_anch_Q"/>
    <property type="match status" value="1"/>
</dbReference>
<name>A0A1E2UNY5_9GAMM</name>
<feature type="region of interest" description="Disordered" evidence="1">
    <location>
        <begin position="596"/>
        <end position="639"/>
    </location>
</feature>
<dbReference type="Gene3D" id="2.160.20.10">
    <property type="entry name" value="Single-stranded right-handed beta-helix, Pectin lyase-like"/>
    <property type="match status" value="1"/>
</dbReference>
<proteinExistence type="predicted"/>
<sequence>MSRARQMIIILLFSLMSACGGGGGESDSEAGGGDGTDEPTPVINTPPEVDAGSDQTVTAGQSVTLAGSGSDGDGTVIDYQWTQLSGSAIDLTNADQVVASFTAPSVLSFENLEFSLTITDDAGEMVSDRVTITVNPQQLAALPDYGPDLDLCPATLSDRGDRVIHLCDCQSGAVTDCTPGDDANLGSALSPKRSIMAAIAAFNAGSDLAFCRGGVWHSDTALQLSASGCRSGTPCTLQDYGDSVQARPTIRITQAGNVDGMVFDPSDDQLSWQGIQIHNLQLSKQSRDGEGFGLFLFRNLNQVVMQCLEVDGFGIGVYLNSNDLESGDITLSDSHIHDNGVMGWLGGTHRTRLERNRFHNNGWLNASALQHNVYLSQMKSDGVVRGNWLSDSALDMNDQCVGTSLVAHNDNTVDLLIENNLIEERNPSPGCWGLTVDAAGSTTESHQRAVIRGNLVRNVGNLAIGVASCVDCIIENNIVVQTLIGGATGIASPNRSTAAPDLDVSGTVVRNNSVYFGGAASGRAYYVGERGGDYVVTNNIGYFANPQSGDSCYDFDLSADAYQLVNSNLCFGASFDSGTSGLDGMASSADPGFLDAPDDLRLESDSAARDRGTTLSVPTTDMLGNPRDTTPDLGAYETP</sequence>
<dbReference type="PROSITE" id="PS51257">
    <property type="entry name" value="PROKAR_LIPOPROTEIN"/>
    <property type="match status" value="1"/>
</dbReference>
<reference evidence="3 4" key="1">
    <citation type="submission" date="2016-03" db="EMBL/GenBank/DDBJ databases">
        <title>Chemosynthetic sulphur-oxidizing symbionts of marine invertebrate animals are capable of nitrogen fixation.</title>
        <authorList>
            <person name="Petersen J.M."/>
            <person name="Kemper A."/>
            <person name="Gruber-Vodicka H."/>
            <person name="Cardini U."/>
            <person name="Geest Mvander."/>
            <person name="Kleiner M."/>
            <person name="Bulgheresi S."/>
            <person name="Fussmann M."/>
            <person name="Herbold C."/>
            <person name="Seah B.K.B."/>
            <person name="Antony C.Paul."/>
            <person name="Liu D."/>
            <person name="Belitz A."/>
            <person name="Weber M."/>
        </authorList>
    </citation>
    <scope>NUCLEOTIDE SEQUENCE [LARGE SCALE GENOMIC DNA]</scope>
    <source>
        <strain evidence="3">G_D</strain>
    </source>
</reference>
<keyword evidence="4" id="KW-1185">Reference proteome</keyword>
<dbReference type="STRING" id="1818881.A3196_06480"/>
<dbReference type="RefSeq" id="WP_069024286.1">
    <property type="nucleotide sequence ID" value="NZ_LVJZ01000003.1"/>
</dbReference>
<dbReference type="AlphaFoldDB" id="A0A1E2UNY5"/>
<keyword evidence="2" id="KW-0732">Signal</keyword>
<dbReference type="Proteomes" id="UP000094849">
    <property type="component" value="Unassembled WGS sequence"/>
</dbReference>
<protein>
    <submittedName>
        <fullName evidence="3">Uncharacterized protein</fullName>
    </submittedName>
</protein>
<feature type="signal peptide" evidence="2">
    <location>
        <begin position="1"/>
        <end position="21"/>
    </location>
</feature>
<feature type="chain" id="PRO_5009119080" evidence="2">
    <location>
        <begin position="22"/>
        <end position="639"/>
    </location>
</feature>
<evidence type="ECO:0000256" key="2">
    <source>
        <dbReference type="SAM" id="SignalP"/>
    </source>
</evidence>